<dbReference type="Gene3D" id="3.20.20.80">
    <property type="entry name" value="Glycosidases"/>
    <property type="match status" value="1"/>
</dbReference>
<comment type="caution">
    <text evidence="6">The sequence shown here is derived from an EMBL/GenBank/DDBJ whole genome shotgun (WGS) entry which is preliminary data.</text>
</comment>
<dbReference type="PROSITE" id="PS50022">
    <property type="entry name" value="FA58C_3"/>
    <property type="match status" value="1"/>
</dbReference>
<dbReference type="Pfam" id="PF02837">
    <property type="entry name" value="Glyco_hydro_2_N"/>
    <property type="match status" value="1"/>
</dbReference>
<evidence type="ECO:0000256" key="3">
    <source>
        <dbReference type="ARBA" id="ARBA00023295"/>
    </source>
</evidence>
<dbReference type="SUPFAM" id="SSF49785">
    <property type="entry name" value="Galactose-binding domain-like"/>
    <property type="match status" value="2"/>
</dbReference>
<evidence type="ECO:0000259" key="5">
    <source>
        <dbReference type="PROSITE" id="PS50022"/>
    </source>
</evidence>
<evidence type="ECO:0000313" key="6">
    <source>
        <dbReference type="EMBL" id="KFX72447.1"/>
    </source>
</evidence>
<proteinExistence type="inferred from homology"/>
<dbReference type="Pfam" id="PF16355">
    <property type="entry name" value="DUF4982"/>
    <property type="match status" value="1"/>
</dbReference>
<gene>
    <name evidence="6" type="ORF">EE52_0223475</name>
</gene>
<evidence type="ECO:0000256" key="2">
    <source>
        <dbReference type="ARBA" id="ARBA00022801"/>
    </source>
</evidence>
<dbReference type="GO" id="GO:0004553">
    <property type="term" value="F:hydrolase activity, hydrolyzing O-glycosyl compounds"/>
    <property type="evidence" value="ECO:0007669"/>
    <property type="project" value="InterPro"/>
</dbReference>
<name>A0A0I9S4F7_BACFG</name>
<dbReference type="PATRIC" id="fig|817.53.peg.4859"/>
<dbReference type="PRINTS" id="PR00132">
    <property type="entry name" value="GLHYDRLASE2"/>
</dbReference>
<sequence>MKRLYYRIIFSCLAILFPLSLLYAGEVETRISLNMNLGWAFHRGDIVNGEYPDLDDSGWIAATLPHIMQLEKKHCGGDIIYDGIGWYRRTFKIPSQYKDKKISISFEGVMNACEVFLNGQKVYTHRGGYIGFVADLTSYLNWNQDNLLAVRVSAEYDPLTPPGKPQGGMDFYYYSGIYRDVEMIIADPLHITHALEEDEVAGGGVFVTYPIVEKERAVAHVKTHIRNEGQYLRKAQLRTRMIDKNGKVVACQQDSFRLLAGEALHIEQDLKIDNPFLWHPYTPDLYQLESAVIENDKVTDHCAEAVGIRTIAYTRDGGFFINGEPLYLRGANRHQAFAYIGDAASNSMQERDVIDLKRGGCNAVRAAHYPQDPAFLAACDKYGLLVVECIPGWQYFNKDSVFISRLYEVGKKMIRRDRNHPSVILWETALNESRYPAEVARELHAIAHTEYPGDQMYTAGDYFGHTDRVDYFDVFYKQVSRFPKDGDVMSNYPEDQIAVKPLFCREWGDGVGEKPRVSLMENEEEQLKQCRGRFQQLNGHGYFDWCMLDANPRMGGHFLWSYNDYARGAEQETMFCGMVDMNRYPKFSYYMMQSMRNKDISQPRLYDGPMVFIASQNTAPRYVSSVKEITVFSNCDEVRLFRNHQLIGKQTRIERTPFYHPIVEKGGSPCYVFDAGTYEAGELVAEGLVDGKVVATHSVRTPGQPRQIEIWLKEDGIQPIADGSDMIPVYFKICDSYGTPVNTSDVRIYISVSGEGSLIGDGIERIGVNPQQVEGGIGYALIRTTCRPGKIHVSVSADGLKGDSREITTRRYNGAYVPEGQHASYIGNEEEGAVVKATAWENIIRTKTPLKIVRVEATSEQKRYTAACITDGDDFSWWIADNETQPQVVTLELDKSEKVFASRIRFQKDSSTYTHKVETSIDGKSWELLYERECTGWDFKPVQIGKELKYMRITIEKSSEGAAGLAEVTIYK</sequence>
<dbReference type="PROSITE" id="PS00719">
    <property type="entry name" value="GLYCOSYL_HYDROL_F2_1"/>
    <property type="match status" value="1"/>
</dbReference>
<dbReference type="RefSeq" id="WP_044302173.1">
    <property type="nucleotide sequence ID" value="NZ_CABJEQ010000024.1"/>
</dbReference>
<dbReference type="Gene3D" id="2.60.40.10">
    <property type="entry name" value="Immunoglobulins"/>
    <property type="match status" value="3"/>
</dbReference>
<dbReference type="GO" id="GO:0005975">
    <property type="term" value="P:carbohydrate metabolic process"/>
    <property type="evidence" value="ECO:0007669"/>
    <property type="project" value="InterPro"/>
</dbReference>
<accession>A0A0I9S4F7</accession>
<comment type="similarity">
    <text evidence="1 4">Belongs to the glycosyl hydrolase 2 family.</text>
</comment>
<dbReference type="InterPro" id="IPR017853">
    <property type="entry name" value="GH"/>
</dbReference>
<dbReference type="EMBL" id="JMZZ02000228">
    <property type="protein sequence ID" value="KFX72447.1"/>
    <property type="molecule type" value="Genomic_DNA"/>
</dbReference>
<dbReference type="InterPro" id="IPR008979">
    <property type="entry name" value="Galactose-bd-like_sf"/>
</dbReference>
<dbReference type="InterPro" id="IPR051913">
    <property type="entry name" value="GH2_Domain-Containing"/>
</dbReference>
<dbReference type="InterPro" id="IPR036156">
    <property type="entry name" value="Beta-gal/glucu_dom_sf"/>
</dbReference>
<dbReference type="PANTHER" id="PTHR42732:SF1">
    <property type="entry name" value="BETA-MANNOSIDASE"/>
    <property type="match status" value="1"/>
</dbReference>
<dbReference type="InterPro" id="IPR040605">
    <property type="entry name" value="Glyco_hydro2_dom5"/>
</dbReference>
<dbReference type="InterPro" id="IPR006103">
    <property type="entry name" value="Glyco_hydro_2_cat"/>
</dbReference>
<dbReference type="InterPro" id="IPR006104">
    <property type="entry name" value="Glyco_hydro_2_N"/>
</dbReference>
<dbReference type="InterPro" id="IPR006101">
    <property type="entry name" value="Glyco_hydro_2"/>
</dbReference>
<dbReference type="SUPFAM" id="SSF51445">
    <property type="entry name" value="(Trans)glycosidases"/>
    <property type="match status" value="1"/>
</dbReference>
<dbReference type="SUPFAM" id="SSF49303">
    <property type="entry name" value="beta-Galactosidase/glucuronidase domain"/>
    <property type="match status" value="1"/>
</dbReference>
<dbReference type="Pfam" id="PF02836">
    <property type="entry name" value="Glyco_hydro_2_C"/>
    <property type="match status" value="1"/>
</dbReference>
<dbReference type="Pfam" id="PF00754">
    <property type="entry name" value="F5_F8_type_C"/>
    <property type="match status" value="1"/>
</dbReference>
<dbReference type="InterPro" id="IPR013783">
    <property type="entry name" value="Ig-like_fold"/>
</dbReference>
<reference evidence="6" key="2">
    <citation type="submission" date="2014-07" db="EMBL/GenBank/DDBJ databases">
        <title>Genetics and epidemiology of antimicrobial resistance in B. fragilis group.</title>
        <authorList>
            <person name="Sydenham T.V."/>
            <person name="Hasman H."/>
            <person name="Kemp M."/>
            <person name="Justesen U.S."/>
        </authorList>
    </citation>
    <scope>NUCLEOTIDE SEQUENCE [LARGE SCALE GENOMIC DNA]</scope>
    <source>
        <strain evidence="6">DCMOUH0018B</strain>
    </source>
</reference>
<dbReference type="Pfam" id="PF18565">
    <property type="entry name" value="Glyco_hydro2_C5"/>
    <property type="match status" value="1"/>
</dbReference>
<organism evidence="6">
    <name type="scientific">Bacteroides fragilis</name>
    <dbReference type="NCBI Taxonomy" id="817"/>
    <lineage>
        <taxon>Bacteria</taxon>
        <taxon>Pseudomonadati</taxon>
        <taxon>Bacteroidota</taxon>
        <taxon>Bacteroidia</taxon>
        <taxon>Bacteroidales</taxon>
        <taxon>Bacteroidaceae</taxon>
        <taxon>Bacteroides</taxon>
    </lineage>
</organism>
<dbReference type="Gene3D" id="2.60.120.260">
    <property type="entry name" value="Galactose-binding domain-like"/>
    <property type="match status" value="2"/>
</dbReference>
<evidence type="ECO:0000256" key="1">
    <source>
        <dbReference type="ARBA" id="ARBA00007401"/>
    </source>
</evidence>
<dbReference type="InterPro" id="IPR006102">
    <property type="entry name" value="Ig-like_GH2"/>
</dbReference>
<dbReference type="InterPro" id="IPR000421">
    <property type="entry name" value="FA58C"/>
</dbReference>
<protein>
    <submittedName>
        <fullName evidence="6">Beta-galactosidase</fullName>
    </submittedName>
</protein>
<keyword evidence="2 4" id="KW-0378">Hydrolase</keyword>
<reference evidence="6" key="1">
    <citation type="book" date="2014" name="THE 24TH EUROPEAN CONGRESS OF CLINICAL MICROBIOLOGY AND INFECTIOUS DISEASES" publisher="ECCMID 2014" city="Barcelona, Spain">
        <title>Identification of resistance genes in three multidrug-resistant Bacteroides fragilis isolates by whole genome sequencing.</title>
        <editorList>
            <person name="Unknown"/>
            <person name="A."/>
        </editorList>
        <authorList>
            <person name="Sydenham T.V."/>
            <person name="Hasman H."/>
            <person name="Wang M."/>
            <person name="Soki J."/>
            <person name="Nagy E."/>
            <person name="Justesen U.S."/>
        </authorList>
    </citation>
    <scope>NUCLEOTIDE SEQUENCE</scope>
    <source>
        <strain evidence="6">DCMOUH0018B</strain>
    </source>
</reference>
<dbReference type="Pfam" id="PF00703">
    <property type="entry name" value="Glyco_hydro_2"/>
    <property type="match status" value="1"/>
</dbReference>
<keyword evidence="3 4" id="KW-0326">Glycosidase</keyword>
<dbReference type="InterPro" id="IPR032311">
    <property type="entry name" value="DUF4982"/>
</dbReference>
<feature type="domain" description="F5/8 type C" evidence="5">
    <location>
        <begin position="838"/>
        <end position="926"/>
    </location>
</feature>
<evidence type="ECO:0000256" key="4">
    <source>
        <dbReference type="RuleBase" id="RU361154"/>
    </source>
</evidence>
<dbReference type="InterPro" id="IPR023230">
    <property type="entry name" value="Glyco_hydro_2_CS"/>
</dbReference>
<dbReference type="PANTHER" id="PTHR42732">
    <property type="entry name" value="BETA-GALACTOSIDASE"/>
    <property type="match status" value="1"/>
</dbReference>
<dbReference type="AlphaFoldDB" id="A0A0I9S4F7"/>